<evidence type="ECO:0000313" key="3">
    <source>
        <dbReference type="EMBL" id="ACG77251.1"/>
    </source>
</evidence>
<protein>
    <submittedName>
        <fullName evidence="3">Carboxyl-terminal protease</fullName>
    </submittedName>
</protein>
<dbReference type="GO" id="GO:0008236">
    <property type="term" value="F:serine-type peptidase activity"/>
    <property type="evidence" value="ECO:0007669"/>
    <property type="project" value="InterPro"/>
</dbReference>
<name>B4RGC7_PHEZH</name>
<dbReference type="Proteomes" id="UP000001868">
    <property type="component" value="Chromosome"/>
</dbReference>
<dbReference type="Pfam" id="PF14684">
    <property type="entry name" value="Tricorn_C1"/>
    <property type="match status" value="1"/>
</dbReference>
<keyword evidence="4" id="KW-1185">Reference proteome</keyword>
<dbReference type="OrthoDB" id="9758793at2"/>
<dbReference type="SMART" id="SM00245">
    <property type="entry name" value="TSPc"/>
    <property type="match status" value="1"/>
</dbReference>
<dbReference type="STRING" id="450851.PHZ_c0837"/>
<evidence type="ECO:0000256" key="1">
    <source>
        <dbReference type="SAM" id="SignalP"/>
    </source>
</evidence>
<dbReference type="GO" id="GO:0006508">
    <property type="term" value="P:proteolysis"/>
    <property type="evidence" value="ECO:0007669"/>
    <property type="project" value="UniProtKB-KW"/>
</dbReference>
<dbReference type="SUPFAM" id="SSF52096">
    <property type="entry name" value="ClpP/crotonase"/>
    <property type="match status" value="1"/>
</dbReference>
<feature type="chain" id="PRO_5002822624" evidence="1">
    <location>
        <begin position="24"/>
        <end position="420"/>
    </location>
</feature>
<dbReference type="PANTHER" id="PTHR32060">
    <property type="entry name" value="TAIL-SPECIFIC PROTEASE"/>
    <property type="match status" value="1"/>
</dbReference>
<dbReference type="AlphaFoldDB" id="B4RGC7"/>
<reference evidence="3 4" key="1">
    <citation type="journal article" date="2008" name="BMC Genomics">
        <title>Complete genome of Phenylobacterium zucineum - a novel facultative intracellular bacterium isolated from human erythroleukemia cell line K562.</title>
        <authorList>
            <person name="Luo Y."/>
            <person name="Xu X."/>
            <person name="Ding Z."/>
            <person name="Liu Z."/>
            <person name="Zhang B."/>
            <person name="Yan Z."/>
            <person name="Sun J."/>
            <person name="Hu S."/>
            <person name="Hu X."/>
        </authorList>
    </citation>
    <scope>NUCLEOTIDE SEQUENCE [LARGE SCALE GENOMIC DNA]</scope>
    <source>
        <strain evidence="3 4">HLK1</strain>
    </source>
</reference>
<dbReference type="InterPro" id="IPR005151">
    <property type="entry name" value="Tail-specific_protease"/>
</dbReference>
<dbReference type="Gene3D" id="3.90.226.10">
    <property type="entry name" value="2-enoyl-CoA Hydratase, Chain A, domain 1"/>
    <property type="match status" value="1"/>
</dbReference>
<evidence type="ECO:0000259" key="2">
    <source>
        <dbReference type="SMART" id="SM00245"/>
    </source>
</evidence>
<dbReference type="EMBL" id="CP000747">
    <property type="protein sequence ID" value="ACG77251.1"/>
    <property type="molecule type" value="Genomic_DNA"/>
</dbReference>
<dbReference type="InterPro" id="IPR029045">
    <property type="entry name" value="ClpP/crotonase-like_dom_sf"/>
</dbReference>
<dbReference type="InterPro" id="IPR028204">
    <property type="entry name" value="Tricorn_C1"/>
</dbReference>
<keyword evidence="3" id="KW-0645">Protease</keyword>
<dbReference type="Pfam" id="PF03572">
    <property type="entry name" value="Peptidase_S41"/>
    <property type="match status" value="1"/>
</dbReference>
<dbReference type="KEGG" id="pzu:PHZ_c0837"/>
<feature type="signal peptide" evidence="1">
    <location>
        <begin position="1"/>
        <end position="23"/>
    </location>
</feature>
<dbReference type="eggNOG" id="COG0793">
    <property type="taxonomic scope" value="Bacteria"/>
</dbReference>
<gene>
    <name evidence="3" type="ordered locus">PHZ_c0837</name>
</gene>
<dbReference type="GO" id="GO:0004175">
    <property type="term" value="F:endopeptidase activity"/>
    <property type="evidence" value="ECO:0007669"/>
    <property type="project" value="TreeGrafter"/>
</dbReference>
<accession>B4RGC7</accession>
<keyword evidence="3" id="KW-0378">Hydrolase</keyword>
<keyword evidence="1" id="KW-0732">Signal</keyword>
<dbReference type="CDD" id="cd07562">
    <property type="entry name" value="Peptidase_S41_TRI"/>
    <property type="match status" value="1"/>
</dbReference>
<dbReference type="PANTHER" id="PTHR32060:SF22">
    <property type="entry name" value="CARBOXYL-TERMINAL-PROCESSING PEPTIDASE 3, CHLOROPLASTIC"/>
    <property type="match status" value="1"/>
</dbReference>
<feature type="domain" description="Tail specific protease" evidence="2">
    <location>
        <begin position="162"/>
        <end position="394"/>
    </location>
</feature>
<organism evidence="3 4">
    <name type="scientific">Phenylobacterium zucineum (strain HLK1)</name>
    <dbReference type="NCBI Taxonomy" id="450851"/>
    <lineage>
        <taxon>Bacteria</taxon>
        <taxon>Pseudomonadati</taxon>
        <taxon>Pseudomonadota</taxon>
        <taxon>Alphaproteobacteria</taxon>
        <taxon>Caulobacterales</taxon>
        <taxon>Caulobacteraceae</taxon>
        <taxon>Phenylobacterium</taxon>
    </lineage>
</organism>
<sequence length="420" mass="44851">MRAIGRALAMMLAMMAMTGPARAAEPEASYEATFDAAWRTVGEAFYDPGFHGADWTALRDRYRPRLAKVRDEAALQRLIGAMLAELKSSHLHISRASPERGSAGLGARIEPVGGVRTVLEVAPLSDARRQGLRPGDQLPRGMAGVAGPLGSIAEVEVRRCDGSAARLSIRRERAFWPPARPGFAWSRIAVRPGLALGYLKIDRFDDGAAGLADQAMAELGDTQELVIDLRHNSGGNMSALRLASYFGAAGEAPAVALFSRAYLEGLGRAPTLEDIRRGPKVLGAYTDEAVGRAVQENGGAAVFHLEDVGQRRYRGPVVVLIGPETASAAEGFAWVMKQSPNVRFVGEASAGALLSGERFELPGGWVLTVPVFGVWRADGEHLGDRAVQPDLPAPLTREDLCAGRDPGVARALELLAPPRR</sequence>
<dbReference type="HOGENOM" id="CLU_048401_0_0_5"/>
<proteinExistence type="predicted"/>
<dbReference type="RefSeq" id="WP_012521399.1">
    <property type="nucleotide sequence ID" value="NC_011144.1"/>
</dbReference>
<evidence type="ECO:0000313" key="4">
    <source>
        <dbReference type="Proteomes" id="UP000001868"/>
    </source>
</evidence>
<dbReference type="Gene3D" id="3.30.750.44">
    <property type="match status" value="1"/>
</dbReference>